<feature type="domain" description="Glycosyl transferase family 1" evidence="4">
    <location>
        <begin position="501"/>
        <end position="650"/>
    </location>
</feature>
<evidence type="ECO:0000259" key="5">
    <source>
        <dbReference type="Pfam" id="PF00535"/>
    </source>
</evidence>
<comment type="similarity">
    <text evidence="1">Belongs to the glycosyltransferase 2 family.</text>
</comment>
<reference evidence="7" key="1">
    <citation type="submission" date="2018-05" db="EMBL/GenBank/DDBJ databases">
        <authorList>
            <person name="Lanie J.A."/>
            <person name="Ng W.-L."/>
            <person name="Kazmierczak K.M."/>
            <person name="Andrzejewski T.M."/>
            <person name="Davidsen T.M."/>
            <person name="Wayne K.J."/>
            <person name="Tettelin H."/>
            <person name="Glass J.I."/>
            <person name="Rusch D."/>
            <person name="Podicherti R."/>
            <person name="Tsui H.-C.T."/>
            <person name="Winkler M.E."/>
        </authorList>
    </citation>
    <scope>NUCLEOTIDE SEQUENCE</scope>
    <source>
        <strain evidence="7">KNB</strain>
    </source>
</reference>
<dbReference type="InterPro" id="IPR029044">
    <property type="entry name" value="Nucleotide-diphossugar_trans"/>
</dbReference>
<dbReference type="SUPFAM" id="SSF53448">
    <property type="entry name" value="Nucleotide-diphospho-sugar transferases"/>
    <property type="match status" value="1"/>
</dbReference>
<dbReference type="Pfam" id="PF00534">
    <property type="entry name" value="Glycos_transf_1"/>
    <property type="match status" value="1"/>
</dbReference>
<dbReference type="SUPFAM" id="SSF53756">
    <property type="entry name" value="UDP-Glycosyltransferase/glycogen phosphorylase"/>
    <property type="match status" value="1"/>
</dbReference>
<dbReference type="Gene3D" id="3.40.50.2000">
    <property type="entry name" value="Glycogen Phosphorylase B"/>
    <property type="match status" value="2"/>
</dbReference>
<proteinExistence type="inferred from homology"/>
<dbReference type="PANTHER" id="PTHR43179:SF12">
    <property type="entry name" value="GALACTOFURANOSYLTRANSFERASE GLFT2"/>
    <property type="match status" value="1"/>
</dbReference>
<feature type="domain" description="Glycosyltransferase 2-like" evidence="5">
    <location>
        <begin position="8"/>
        <end position="182"/>
    </location>
</feature>
<dbReference type="Gene3D" id="3.90.550.10">
    <property type="entry name" value="Spore Coat Polysaccharide Biosynthesis Protein SpsA, Chain A"/>
    <property type="match status" value="1"/>
</dbReference>
<evidence type="ECO:0000256" key="1">
    <source>
        <dbReference type="ARBA" id="ARBA00006739"/>
    </source>
</evidence>
<dbReference type="Pfam" id="PF00535">
    <property type="entry name" value="Glycos_transf_2"/>
    <property type="match status" value="1"/>
</dbReference>
<keyword evidence="3 7" id="KW-0808">Transferase</keyword>
<evidence type="ECO:0000259" key="4">
    <source>
        <dbReference type="Pfam" id="PF00534"/>
    </source>
</evidence>
<dbReference type="InterPro" id="IPR001173">
    <property type="entry name" value="Glyco_trans_2-like"/>
</dbReference>
<dbReference type="EMBL" id="LS423452">
    <property type="protein sequence ID" value="SPS04496.1"/>
    <property type="molecule type" value="Genomic_DNA"/>
</dbReference>
<protein>
    <submittedName>
        <fullName evidence="7">Glycosyl transferase family 2</fullName>
    </submittedName>
</protein>
<dbReference type="InterPro" id="IPR001296">
    <property type="entry name" value="Glyco_trans_1"/>
</dbReference>
<feature type="domain" description="Glycosyltransferase subfamily 4-like N-terminal" evidence="6">
    <location>
        <begin position="346"/>
        <end position="478"/>
    </location>
</feature>
<dbReference type="PANTHER" id="PTHR43179">
    <property type="entry name" value="RHAMNOSYLTRANSFERASE WBBL"/>
    <property type="match status" value="1"/>
</dbReference>
<sequence length="754" mass="85105">MRFPAIDIIIPVYNAYEDLQRCLDSVLRTTMPQHCIVMIDDCSTDSRIADYFEMLKNRADPRLHLFRNDINLGFVGTVNRGMALGQSDVVLLNSDTVVTSGWIEKLCGCAASDPHIGTITPFSNNAEICSFPNFCQDNSLPQGMSAEDVNRAIEAAAVPVYPDIPTGVGFCMFIRRQLLNKIGMFDADTFRLGYGEENDFCMRALAAGWRNVLCDDTFIQHVGKRSFSEKKDELVEQNMQRLLAKHPDYMQRVMAFIAADPIKPIRQLAQSFLSLTSADGDKPGILHIIHGRSGGTEQHTLDLIHSKNGACRHYLMVATDDVWQFKDANSGELVTYQFTRQPDQLWTDYLATLCASFRIHLCHVHHLAGCRQGLLEALPNLEIPFGFSVHDFFLACPTINLLDASGMYCGSETDISRCQGCLNAQSDFRGIDIAAWRAMHANFIERAAFVIAPSNMAAEMFSRYFLRNDIRIIRHGIDFTATQINAPTSALLLPKDAYHNIGILGAIGPVKGARQLERLVARSRERKLPFRWVVVGYMDRQFQPYQSADTLLVVHGQYIPEQMEVLLDHYRINLVVFPSAGPETFCYTLTEAWMAGRPVLVPPIGALYERVQESGAGWVMEDWRDIDVILDDVCRILQLENSADFIQKQKKARAVPITSVHDMAVETEAVYREILQHRDVKFAESLPKTILYSALQAALGVEAAERRRSLSIGERGLLWLAHLGLRLRYTAVGRWLYRIVPVRWQQILKQRLLA</sequence>
<keyword evidence="2" id="KW-0328">Glycosyltransferase</keyword>
<organism evidence="7">
    <name type="scientific">Candidatus Nitrotoga fabula</name>
    <dbReference type="NCBI Taxonomy" id="2182327"/>
    <lineage>
        <taxon>Bacteria</taxon>
        <taxon>Pseudomonadati</taxon>
        <taxon>Pseudomonadota</taxon>
        <taxon>Betaproteobacteria</taxon>
        <taxon>Nitrosomonadales</taxon>
        <taxon>Gallionellaceae</taxon>
        <taxon>Candidatus Nitrotoga</taxon>
    </lineage>
</organism>
<accession>A0A2X0SFE8</accession>
<evidence type="ECO:0000256" key="2">
    <source>
        <dbReference type="ARBA" id="ARBA00022676"/>
    </source>
</evidence>
<evidence type="ECO:0000313" key="7">
    <source>
        <dbReference type="EMBL" id="SPS04496.1"/>
    </source>
</evidence>
<evidence type="ECO:0000259" key="6">
    <source>
        <dbReference type="Pfam" id="PF13439"/>
    </source>
</evidence>
<name>A0A2X0SFE8_9PROT</name>
<evidence type="ECO:0000256" key="3">
    <source>
        <dbReference type="ARBA" id="ARBA00022679"/>
    </source>
</evidence>
<dbReference type="GO" id="GO:0016757">
    <property type="term" value="F:glycosyltransferase activity"/>
    <property type="evidence" value="ECO:0007669"/>
    <property type="project" value="UniProtKB-KW"/>
</dbReference>
<gene>
    <name evidence="7" type="ORF">NITFAB_0085</name>
</gene>
<dbReference type="Pfam" id="PF13439">
    <property type="entry name" value="Glyco_transf_4"/>
    <property type="match status" value="1"/>
</dbReference>
<dbReference type="InterPro" id="IPR028098">
    <property type="entry name" value="Glyco_trans_4-like_N"/>
</dbReference>
<dbReference type="AlphaFoldDB" id="A0A2X0SFE8"/>